<protein>
    <submittedName>
        <fullName evidence="1">Uncharacterized protein</fullName>
    </submittedName>
</protein>
<reference evidence="1 2" key="1">
    <citation type="submission" date="2022-12" db="EMBL/GenBank/DDBJ databases">
        <title>Chromosome-scale assembly of the Ensete ventricosum genome.</title>
        <authorList>
            <person name="Dussert Y."/>
            <person name="Stocks J."/>
            <person name="Wendawek A."/>
            <person name="Woldeyes F."/>
            <person name="Nichols R.A."/>
            <person name="Borrell J.S."/>
        </authorList>
    </citation>
    <scope>NUCLEOTIDE SEQUENCE [LARGE SCALE GENOMIC DNA]</scope>
    <source>
        <strain evidence="2">cv. Maze</strain>
        <tissue evidence="1">Seeds</tissue>
    </source>
</reference>
<proteinExistence type="predicted"/>
<dbReference type="EMBL" id="JAQQAF010000006">
    <property type="protein sequence ID" value="KAJ8480351.1"/>
    <property type="molecule type" value="Genomic_DNA"/>
</dbReference>
<keyword evidence="2" id="KW-1185">Reference proteome</keyword>
<name>A0AAV8PDE1_ENSVE</name>
<dbReference type="Proteomes" id="UP001222027">
    <property type="component" value="Unassembled WGS sequence"/>
</dbReference>
<sequence length="94" mass="10762">MGESCRDLIQVFLAYYIKIIGKVCDREGGGPHMSPVFIYSMRIDLQLCGFANLLRRRFAGWPATHRRQAAVLGDMSRRCPEPGRTEYGWLPIIM</sequence>
<accession>A0AAV8PDE1</accession>
<evidence type="ECO:0000313" key="1">
    <source>
        <dbReference type="EMBL" id="KAJ8480351.1"/>
    </source>
</evidence>
<organism evidence="1 2">
    <name type="scientific">Ensete ventricosum</name>
    <name type="common">Abyssinian banana</name>
    <name type="synonym">Musa ensete</name>
    <dbReference type="NCBI Taxonomy" id="4639"/>
    <lineage>
        <taxon>Eukaryota</taxon>
        <taxon>Viridiplantae</taxon>
        <taxon>Streptophyta</taxon>
        <taxon>Embryophyta</taxon>
        <taxon>Tracheophyta</taxon>
        <taxon>Spermatophyta</taxon>
        <taxon>Magnoliopsida</taxon>
        <taxon>Liliopsida</taxon>
        <taxon>Zingiberales</taxon>
        <taxon>Musaceae</taxon>
        <taxon>Ensete</taxon>
    </lineage>
</organism>
<dbReference type="AlphaFoldDB" id="A0AAV8PDE1"/>
<evidence type="ECO:0000313" key="2">
    <source>
        <dbReference type="Proteomes" id="UP001222027"/>
    </source>
</evidence>
<comment type="caution">
    <text evidence="1">The sequence shown here is derived from an EMBL/GenBank/DDBJ whole genome shotgun (WGS) entry which is preliminary data.</text>
</comment>
<gene>
    <name evidence="1" type="ORF">OPV22_024078</name>
</gene>